<dbReference type="InterPro" id="IPR003661">
    <property type="entry name" value="HisK_dim/P_dom"/>
</dbReference>
<evidence type="ECO:0000256" key="7">
    <source>
        <dbReference type="PROSITE-ProRule" id="PRU00169"/>
    </source>
</evidence>
<evidence type="ECO:0000256" key="9">
    <source>
        <dbReference type="SAM" id="SignalP"/>
    </source>
</evidence>
<dbReference type="Gene3D" id="3.40.50.2300">
    <property type="match status" value="1"/>
</dbReference>
<dbReference type="InterPro" id="IPR015943">
    <property type="entry name" value="WD40/YVTN_repeat-like_dom_sf"/>
</dbReference>
<dbReference type="SUPFAM" id="SSF47384">
    <property type="entry name" value="Homodimeric domain of signal transducing histidine kinase"/>
    <property type="match status" value="1"/>
</dbReference>
<dbReference type="SUPFAM" id="SSF101898">
    <property type="entry name" value="NHL repeat"/>
    <property type="match status" value="2"/>
</dbReference>
<dbReference type="InterPro" id="IPR011110">
    <property type="entry name" value="Reg_prop"/>
</dbReference>
<dbReference type="SMART" id="SM00387">
    <property type="entry name" value="HATPase_c"/>
    <property type="match status" value="1"/>
</dbReference>
<accession>A0ABR7XYG3</accession>
<reference evidence="13 14" key="1">
    <citation type="submission" date="2020-08" db="EMBL/GenBank/DDBJ databases">
        <title>Sphingobacterium sp. DN00404 isolated from aquaculture water.</title>
        <authorList>
            <person name="Zhang M."/>
        </authorList>
    </citation>
    <scope>NUCLEOTIDE SEQUENCE [LARGE SCALE GENOMIC DNA]</scope>
    <source>
        <strain evidence="13 14">KCTC 32294</strain>
    </source>
</reference>
<evidence type="ECO:0000256" key="4">
    <source>
        <dbReference type="ARBA" id="ARBA00023015"/>
    </source>
</evidence>
<sequence length="1432" mass="163439">MRTLCIILLFILPLVGSPQAVGHLTTYTKENGPSHRTVSCITKDKDGFLWLGTWNGINRYDGTTFKTFDVVQEHGNSLSLQTRRIIQILDDDDYLWVLTYDHQVYWFNKKTERFHALSSLIKQSLGRTYLFNKIFLLTDDYVWLGTEEQGIVAIPRRDRSANILHFSPKSATPYRISSDTINIVHQDKRGHIWIATNKGLDHLSPLDKEYQSMGSVYTEGPVVKFAHGKWGSAFIAHNSDILLLKDGQHQVEKIKIGGDIVHAILFSNYGDFLYATRHDGCLFRVNLSTKAVDKLLEGHQSLYGMYEDSKGNLWIEQEGGVLYLDRRSSLSRIFEPLYAKQNTKTPFFCFEDVNKRVWISIRGGGFGYFDENAQEVRFSMSDIGSQATVLPQYNYLFFYDHSGALWFTSEEKGFVKLVFSDVAFHHHDLFIDKHDALNDEVRSLMLDATAKLWVGTKAGNLYIRQDEKAISLFNPTIFKASDGIYSLLEDHSGNIWIGTKALGLFKAAAKGDGGYTLSRITSEQHGLDADQIYTLAQDQKQRIWVGTFDNGLYKLEHGFGKVDVKKITWTSHATQNRLFNKIRHITFDPHGNLWIATTEGLVIHAPHGETRFFFDTPHHPIKLGDNDIQYIFSDAQGAMYLCTSGGGLTKVEGNPFRELTFTNFGRQQGLYNSFILGGTADSKGNLWLSTEGGLIKYDQHRKQFMNMDAGDRLNSLSFSEKTVSGTAENCLFFGTNKGFLTVSPTKMQAKPKAVTMALTGLWVNNEERNLIGDKEKVNIQYIDNLILPHDENNISIDFTLTDFCTGNPNFSYRLLGLDSIWQQNGSLNRATFTNLKPGHYIFEVKGEYDLYTAGPFRRLSIVISSPWWATWWAYVLYLCLTIIILAFVRYFVKSIWLLKQRVFIEQKMAEVKMRFFTNISHELRTPLTLIISPAEQLLKSKQLNEENRQYTQLINLNAKRMQRFVDQLLELRQIQENSYKLHKIPTDFISLVHHVLNGFQVVAKEKNIRLRHNLPDAPLSLTIDPDNMEIVLYNLLSNALKYTYPNTEVTVAFNVNTAEGSVTLSVIDQGPGVHEEALNEIFELFHIESTPFLQSEKSSGIGLSLAKELIQLHGGKIWAKNREGGGLEVTFSLMLDQEKCAEPKFIPVVQENIGTYLDHDTDGWQEEAAASKEEQVLLVEDNEELRAFLVSQLRKYYQVIEAGQGDDGLSAAIKNQPDIIVSDVMMPGMNGIDLVKQLRKHTETSHIPIILLSAKHAIETQIQGLQYGADYYITKPFHLDFLLASLQRLLKQRKLLFEHMVNQRELLICTDDIIITDHDREFLRNVISIVEERMECPTLSIDQIADSLNLGRNTFYKKFKSLTDTAPVEFVRDMRLQKAKILLDQGLDNIAEIAYQVGFSNPKYFSTCFREKFGMSPKTYFQQKKSPERNTF</sequence>
<evidence type="ECO:0000256" key="3">
    <source>
        <dbReference type="ARBA" id="ARBA00022553"/>
    </source>
</evidence>
<dbReference type="Gene3D" id="2.130.10.10">
    <property type="entry name" value="YVTN repeat-like/Quinoprotein amine dehydrogenase"/>
    <property type="match status" value="2"/>
</dbReference>
<dbReference type="SMART" id="SM00388">
    <property type="entry name" value="HisKA"/>
    <property type="match status" value="1"/>
</dbReference>
<dbReference type="InterPro" id="IPR009057">
    <property type="entry name" value="Homeodomain-like_sf"/>
</dbReference>
<dbReference type="InterPro" id="IPR013783">
    <property type="entry name" value="Ig-like_fold"/>
</dbReference>
<organism evidence="13 14">
    <name type="scientific">Sphingobacterium arenae</name>
    <dbReference type="NCBI Taxonomy" id="1280598"/>
    <lineage>
        <taxon>Bacteria</taxon>
        <taxon>Pseudomonadati</taxon>
        <taxon>Bacteroidota</taxon>
        <taxon>Sphingobacteriia</taxon>
        <taxon>Sphingobacteriales</taxon>
        <taxon>Sphingobacteriaceae</taxon>
        <taxon>Sphingobacterium</taxon>
    </lineage>
</organism>
<feature type="domain" description="Histidine kinase" evidence="11">
    <location>
        <begin position="918"/>
        <end position="1137"/>
    </location>
</feature>
<dbReference type="InterPro" id="IPR003594">
    <property type="entry name" value="HATPase_dom"/>
</dbReference>
<dbReference type="InterPro" id="IPR004358">
    <property type="entry name" value="Sig_transdc_His_kin-like_C"/>
</dbReference>
<dbReference type="Gene3D" id="3.30.565.10">
    <property type="entry name" value="Histidine kinase-like ATPase, C-terminal domain"/>
    <property type="match status" value="1"/>
</dbReference>
<feature type="modified residue" description="4-aspartylphosphate" evidence="7">
    <location>
        <position position="1223"/>
    </location>
</feature>
<dbReference type="CDD" id="cd00082">
    <property type="entry name" value="HisKA"/>
    <property type="match status" value="1"/>
</dbReference>
<keyword evidence="6" id="KW-0804">Transcription</keyword>
<evidence type="ECO:0000259" key="10">
    <source>
        <dbReference type="PROSITE" id="PS01124"/>
    </source>
</evidence>
<dbReference type="InterPro" id="IPR011123">
    <property type="entry name" value="Y_Y_Y"/>
</dbReference>
<dbReference type="Pfam" id="PF07494">
    <property type="entry name" value="Reg_prop"/>
    <property type="match status" value="3"/>
</dbReference>
<dbReference type="InterPro" id="IPR018060">
    <property type="entry name" value="HTH_AraC"/>
</dbReference>
<keyword evidence="5" id="KW-0238">DNA-binding</keyword>
<dbReference type="InterPro" id="IPR005467">
    <property type="entry name" value="His_kinase_dom"/>
</dbReference>
<dbReference type="Proteomes" id="UP000606494">
    <property type="component" value="Unassembled WGS sequence"/>
</dbReference>
<evidence type="ECO:0000313" key="13">
    <source>
        <dbReference type="EMBL" id="MBD1424081.1"/>
    </source>
</evidence>
<keyword evidence="14" id="KW-1185">Reference proteome</keyword>
<keyword evidence="8" id="KW-1133">Transmembrane helix</keyword>
<evidence type="ECO:0000256" key="2">
    <source>
        <dbReference type="ARBA" id="ARBA00012438"/>
    </source>
</evidence>
<dbReference type="SUPFAM" id="SSF52172">
    <property type="entry name" value="CheY-like"/>
    <property type="match status" value="1"/>
</dbReference>
<evidence type="ECO:0000256" key="8">
    <source>
        <dbReference type="SAM" id="Phobius"/>
    </source>
</evidence>
<keyword evidence="3 7" id="KW-0597">Phosphoprotein</keyword>
<dbReference type="InterPro" id="IPR036097">
    <property type="entry name" value="HisK_dim/P_sf"/>
</dbReference>
<feature type="domain" description="Response regulatory" evidence="12">
    <location>
        <begin position="1175"/>
        <end position="1290"/>
    </location>
</feature>
<dbReference type="Pfam" id="PF07495">
    <property type="entry name" value="Y_Y_Y"/>
    <property type="match status" value="1"/>
</dbReference>
<dbReference type="Pfam" id="PF12833">
    <property type="entry name" value="HTH_18"/>
    <property type="match status" value="1"/>
</dbReference>
<dbReference type="PANTHER" id="PTHR43547">
    <property type="entry name" value="TWO-COMPONENT HISTIDINE KINASE"/>
    <property type="match status" value="1"/>
</dbReference>
<dbReference type="CDD" id="cd17574">
    <property type="entry name" value="REC_OmpR"/>
    <property type="match status" value="1"/>
</dbReference>
<dbReference type="Gene3D" id="2.60.40.10">
    <property type="entry name" value="Immunoglobulins"/>
    <property type="match status" value="1"/>
</dbReference>
<protein>
    <recommendedName>
        <fullName evidence="2">histidine kinase</fullName>
        <ecNumber evidence="2">2.7.13.3</ecNumber>
    </recommendedName>
</protein>
<comment type="caution">
    <text evidence="13">The sequence shown here is derived from an EMBL/GenBank/DDBJ whole genome shotgun (WGS) entry which is preliminary data.</text>
</comment>
<dbReference type="PROSITE" id="PS50109">
    <property type="entry name" value="HIS_KIN"/>
    <property type="match status" value="1"/>
</dbReference>
<dbReference type="Gene3D" id="1.10.287.130">
    <property type="match status" value="1"/>
</dbReference>
<dbReference type="PROSITE" id="PS01124">
    <property type="entry name" value="HTH_ARAC_FAMILY_2"/>
    <property type="match status" value="1"/>
</dbReference>
<dbReference type="SUPFAM" id="SSF55874">
    <property type="entry name" value="ATPase domain of HSP90 chaperone/DNA topoisomerase II/histidine kinase"/>
    <property type="match status" value="1"/>
</dbReference>
<dbReference type="Pfam" id="PF00512">
    <property type="entry name" value="HisKA"/>
    <property type="match status" value="1"/>
</dbReference>
<dbReference type="CDD" id="cd00075">
    <property type="entry name" value="HATPase"/>
    <property type="match status" value="1"/>
</dbReference>
<dbReference type="InterPro" id="IPR036890">
    <property type="entry name" value="HATPase_C_sf"/>
</dbReference>
<evidence type="ECO:0000259" key="12">
    <source>
        <dbReference type="PROSITE" id="PS50110"/>
    </source>
</evidence>
<dbReference type="InterPro" id="IPR001789">
    <property type="entry name" value="Sig_transdc_resp-reg_receiver"/>
</dbReference>
<keyword evidence="8" id="KW-0812">Transmembrane</keyword>
<gene>
    <name evidence="13" type="ORF">H8B17_00690</name>
</gene>
<evidence type="ECO:0000259" key="11">
    <source>
        <dbReference type="PROSITE" id="PS50109"/>
    </source>
</evidence>
<dbReference type="RefSeq" id="WP_190307265.1">
    <property type="nucleotide sequence ID" value="NZ_JACNYK010000001.1"/>
</dbReference>
<feature type="transmembrane region" description="Helical" evidence="8">
    <location>
        <begin position="871"/>
        <end position="892"/>
    </location>
</feature>
<dbReference type="InterPro" id="IPR011006">
    <property type="entry name" value="CheY-like_superfamily"/>
</dbReference>
<proteinExistence type="predicted"/>
<feature type="signal peptide" evidence="9">
    <location>
        <begin position="1"/>
        <end position="20"/>
    </location>
</feature>
<dbReference type="Pfam" id="PF02518">
    <property type="entry name" value="HATPase_c"/>
    <property type="match status" value="1"/>
</dbReference>
<dbReference type="PANTHER" id="PTHR43547:SF2">
    <property type="entry name" value="HYBRID SIGNAL TRANSDUCTION HISTIDINE KINASE C"/>
    <property type="match status" value="1"/>
</dbReference>
<keyword evidence="8" id="KW-0472">Membrane</keyword>
<keyword evidence="4" id="KW-0805">Transcription regulation</keyword>
<dbReference type="PRINTS" id="PR00344">
    <property type="entry name" value="BCTRLSENSOR"/>
</dbReference>
<name>A0ABR7XYG3_9SPHI</name>
<evidence type="ECO:0000256" key="1">
    <source>
        <dbReference type="ARBA" id="ARBA00000085"/>
    </source>
</evidence>
<feature type="domain" description="HTH araC/xylS-type" evidence="10">
    <location>
        <begin position="1324"/>
        <end position="1423"/>
    </location>
</feature>
<dbReference type="SUPFAM" id="SSF46689">
    <property type="entry name" value="Homeodomain-like"/>
    <property type="match status" value="1"/>
</dbReference>
<feature type="chain" id="PRO_5045559249" description="histidine kinase" evidence="9">
    <location>
        <begin position="21"/>
        <end position="1432"/>
    </location>
</feature>
<dbReference type="SMART" id="SM00448">
    <property type="entry name" value="REC"/>
    <property type="match status" value="1"/>
</dbReference>
<dbReference type="EC" id="2.7.13.3" evidence="2"/>
<dbReference type="InterPro" id="IPR018062">
    <property type="entry name" value="HTH_AraC-typ_CS"/>
</dbReference>
<dbReference type="PROSITE" id="PS00041">
    <property type="entry name" value="HTH_ARAC_FAMILY_1"/>
    <property type="match status" value="1"/>
</dbReference>
<dbReference type="EMBL" id="JACNYK010000001">
    <property type="protein sequence ID" value="MBD1424081.1"/>
    <property type="molecule type" value="Genomic_DNA"/>
</dbReference>
<evidence type="ECO:0000256" key="5">
    <source>
        <dbReference type="ARBA" id="ARBA00023125"/>
    </source>
</evidence>
<dbReference type="Pfam" id="PF00072">
    <property type="entry name" value="Response_reg"/>
    <property type="match status" value="1"/>
</dbReference>
<comment type="catalytic activity">
    <reaction evidence="1">
        <text>ATP + protein L-histidine = ADP + protein N-phospho-L-histidine.</text>
        <dbReference type="EC" id="2.7.13.3"/>
    </reaction>
</comment>
<evidence type="ECO:0000313" key="14">
    <source>
        <dbReference type="Proteomes" id="UP000606494"/>
    </source>
</evidence>
<dbReference type="Gene3D" id="1.10.10.60">
    <property type="entry name" value="Homeodomain-like"/>
    <property type="match status" value="2"/>
</dbReference>
<evidence type="ECO:0000256" key="6">
    <source>
        <dbReference type="ARBA" id="ARBA00023163"/>
    </source>
</evidence>
<keyword evidence="9" id="KW-0732">Signal</keyword>
<dbReference type="SMART" id="SM00342">
    <property type="entry name" value="HTH_ARAC"/>
    <property type="match status" value="1"/>
</dbReference>
<dbReference type="SUPFAM" id="SSF63829">
    <property type="entry name" value="Calcium-dependent phosphotriesterase"/>
    <property type="match status" value="1"/>
</dbReference>
<dbReference type="PROSITE" id="PS50110">
    <property type="entry name" value="RESPONSE_REGULATORY"/>
    <property type="match status" value="1"/>
</dbReference>